<dbReference type="EMBL" id="CP023692">
    <property type="protein sequence ID" value="QEV43839.1"/>
    <property type="molecule type" value="Genomic_DNA"/>
</dbReference>
<evidence type="ECO:0000313" key="7">
    <source>
        <dbReference type="EMBL" id="QEV43839.1"/>
    </source>
</evidence>
<dbReference type="GO" id="GO:0022857">
    <property type="term" value="F:transmembrane transporter activity"/>
    <property type="evidence" value="ECO:0007669"/>
    <property type="project" value="InterPro"/>
</dbReference>
<evidence type="ECO:0000256" key="6">
    <source>
        <dbReference type="SAM" id="Phobius"/>
    </source>
</evidence>
<name>A0A5J6IYH1_STRVI</name>
<feature type="transmembrane region" description="Helical" evidence="6">
    <location>
        <begin position="422"/>
        <end position="442"/>
    </location>
</feature>
<gene>
    <name evidence="7" type="ORF">CP980_00990</name>
</gene>
<keyword evidence="5 6" id="KW-0472">Membrane</keyword>
<evidence type="ECO:0000256" key="5">
    <source>
        <dbReference type="ARBA" id="ARBA00023136"/>
    </source>
</evidence>
<proteinExistence type="predicted"/>
<accession>A0A5J6IYH1</accession>
<feature type="transmembrane region" description="Helical" evidence="6">
    <location>
        <begin position="293"/>
        <end position="312"/>
    </location>
</feature>
<organism evidence="7 8">
    <name type="scientific">Streptomyces vinaceus</name>
    <dbReference type="NCBI Taxonomy" id="1960"/>
    <lineage>
        <taxon>Bacteria</taxon>
        <taxon>Bacillati</taxon>
        <taxon>Actinomycetota</taxon>
        <taxon>Actinomycetes</taxon>
        <taxon>Kitasatosporales</taxon>
        <taxon>Streptomycetaceae</taxon>
        <taxon>Streptomyces</taxon>
    </lineage>
</organism>
<dbReference type="PANTHER" id="PTHR23513">
    <property type="entry name" value="INTEGRAL MEMBRANE EFFLUX PROTEIN-RELATED"/>
    <property type="match status" value="1"/>
</dbReference>
<keyword evidence="8" id="KW-1185">Reference proteome</keyword>
<dbReference type="KEGG" id="svn:CP980_00990"/>
<evidence type="ECO:0000256" key="4">
    <source>
        <dbReference type="ARBA" id="ARBA00022989"/>
    </source>
</evidence>
<dbReference type="InterPro" id="IPR011701">
    <property type="entry name" value="MFS"/>
</dbReference>
<evidence type="ECO:0000313" key="8">
    <source>
        <dbReference type="Proteomes" id="UP000325563"/>
    </source>
</evidence>
<feature type="transmembrane region" description="Helical" evidence="6">
    <location>
        <begin position="348"/>
        <end position="367"/>
    </location>
</feature>
<feature type="transmembrane region" description="Helical" evidence="6">
    <location>
        <begin position="318"/>
        <end position="336"/>
    </location>
</feature>
<dbReference type="GO" id="GO:0005886">
    <property type="term" value="C:plasma membrane"/>
    <property type="evidence" value="ECO:0007669"/>
    <property type="project" value="UniProtKB-SubCell"/>
</dbReference>
<feature type="transmembrane region" description="Helical" evidence="6">
    <location>
        <begin position="130"/>
        <end position="153"/>
    </location>
</feature>
<reference evidence="7 8" key="1">
    <citation type="submission" date="2017-09" db="EMBL/GenBank/DDBJ databases">
        <authorList>
            <person name="Lee N."/>
            <person name="Cho B.-K."/>
        </authorList>
    </citation>
    <scope>NUCLEOTIDE SEQUENCE [LARGE SCALE GENOMIC DNA]</scope>
    <source>
        <strain evidence="7 8">ATCC 27476</strain>
    </source>
</reference>
<evidence type="ECO:0000256" key="1">
    <source>
        <dbReference type="ARBA" id="ARBA00004651"/>
    </source>
</evidence>
<dbReference type="PANTHER" id="PTHR23513:SF11">
    <property type="entry name" value="STAPHYLOFERRIN A TRANSPORTER"/>
    <property type="match status" value="1"/>
</dbReference>
<feature type="transmembrane region" description="Helical" evidence="6">
    <location>
        <begin position="69"/>
        <end position="91"/>
    </location>
</feature>
<comment type="subcellular location">
    <subcellularLocation>
        <location evidence="1">Cell membrane</location>
        <topology evidence="1">Multi-pass membrane protein</topology>
    </subcellularLocation>
</comment>
<feature type="transmembrane region" description="Helical" evidence="6">
    <location>
        <begin position="216"/>
        <end position="241"/>
    </location>
</feature>
<dbReference type="Pfam" id="PF07690">
    <property type="entry name" value="MFS_1"/>
    <property type="match status" value="1"/>
</dbReference>
<protein>
    <submittedName>
        <fullName evidence="7">MFS transporter</fullName>
    </submittedName>
</protein>
<dbReference type="Gene3D" id="1.20.1250.20">
    <property type="entry name" value="MFS general substrate transporter like domains"/>
    <property type="match status" value="1"/>
</dbReference>
<dbReference type="InterPro" id="IPR036259">
    <property type="entry name" value="MFS_trans_sf"/>
</dbReference>
<feature type="transmembrane region" description="Helical" evidence="6">
    <location>
        <begin position="379"/>
        <end position="402"/>
    </location>
</feature>
<dbReference type="Proteomes" id="UP000325563">
    <property type="component" value="Chromosome"/>
</dbReference>
<keyword evidence="2" id="KW-1003">Cell membrane</keyword>
<dbReference type="CDD" id="cd06173">
    <property type="entry name" value="MFS_MefA_like"/>
    <property type="match status" value="1"/>
</dbReference>
<evidence type="ECO:0000256" key="2">
    <source>
        <dbReference type="ARBA" id="ARBA00022475"/>
    </source>
</evidence>
<sequence length="491" mass="52380">MRGHRLRPCRRVPPMPIGKAHFRALADLPWAAKTGPPAPGTTRRNENRKCEVKTFEAFKAMRSGPVARLVLGSSASRLATFGFNAAMAVYLLDLTGRATDLGLALLVGTLPFFALSLVTGVVCDRFNRKNIILVCDALRVLVAVAFLLAAWLLDTDATVALVYATVFCFSVCESFVTTSFSSIVPDVIDEEDILDTNNLLFGIGDAVRMIGPVVGVLLYSTAGFATTAISTATLFSAAFLFQRGVAYTQSKASGEGAQGVAAVAREELGMFRKLVTADIRLTSLMANGFTTHLFLYPFITVGLPYVITQVFRAGSVEFGYLEAVCAAGGILSLLVVPHTKRLGTSNSLAASMAGMIIGAALFLVLLVGPAVDLMTDQTVARLGILTLGCFLVFLAFGVYGTYFVSFMHTNVPSEMLGKGQSLVMMFNALGRMLGFSLFGLLFDHSLQAAVIVFVGGMSLKVLVHLPFVKADRRLRAATAADAPALEPAAER</sequence>
<feature type="transmembrane region" description="Helical" evidence="6">
    <location>
        <begin position="448"/>
        <end position="468"/>
    </location>
</feature>
<keyword evidence="4 6" id="KW-1133">Transmembrane helix</keyword>
<evidence type="ECO:0000256" key="3">
    <source>
        <dbReference type="ARBA" id="ARBA00022692"/>
    </source>
</evidence>
<dbReference type="AlphaFoldDB" id="A0A5J6IYH1"/>
<dbReference type="SUPFAM" id="SSF103473">
    <property type="entry name" value="MFS general substrate transporter"/>
    <property type="match status" value="1"/>
</dbReference>
<keyword evidence="3 6" id="KW-0812">Transmembrane</keyword>
<feature type="transmembrane region" description="Helical" evidence="6">
    <location>
        <begin position="103"/>
        <end position="123"/>
    </location>
</feature>